<comment type="subcellular location">
    <subcellularLocation>
        <location evidence="1">Nucleus</location>
    </subcellularLocation>
</comment>
<keyword evidence="5" id="KW-0539">Nucleus</keyword>
<gene>
    <name evidence="9" type="ORF">CBOVIS_LOCUS11540</name>
</gene>
<reference evidence="9 10" key="1">
    <citation type="submission" date="2020-04" db="EMBL/GenBank/DDBJ databases">
        <authorList>
            <person name="Laetsch R D."/>
            <person name="Stevens L."/>
            <person name="Kumar S."/>
            <person name="Blaxter L. M."/>
        </authorList>
    </citation>
    <scope>NUCLEOTIDE SEQUENCE [LARGE SCALE GENOMIC DNA]</scope>
</reference>
<dbReference type="InterPro" id="IPR003656">
    <property type="entry name" value="Znf_BED"/>
</dbReference>
<dbReference type="PANTHER" id="PTHR23215">
    <property type="entry name" value="ZINC FINGER PROTEIN 207"/>
    <property type="match status" value="1"/>
</dbReference>
<evidence type="ECO:0000256" key="4">
    <source>
        <dbReference type="ARBA" id="ARBA00022833"/>
    </source>
</evidence>
<keyword evidence="3 6" id="KW-0863">Zinc-finger</keyword>
<evidence type="ECO:0000256" key="3">
    <source>
        <dbReference type="ARBA" id="ARBA00022771"/>
    </source>
</evidence>
<feature type="compositionally biased region" description="Basic and acidic residues" evidence="7">
    <location>
        <begin position="254"/>
        <end position="265"/>
    </location>
</feature>
<evidence type="ECO:0000256" key="1">
    <source>
        <dbReference type="ARBA" id="ARBA00004123"/>
    </source>
</evidence>
<dbReference type="AlphaFoldDB" id="A0A8S1FC12"/>
<name>A0A8S1FC12_9PELO</name>
<dbReference type="InterPro" id="IPR013087">
    <property type="entry name" value="Znf_C2H2_type"/>
</dbReference>
<accession>A0A8S1FC12</accession>
<keyword evidence="4" id="KW-0862">Zinc</keyword>
<evidence type="ECO:0000256" key="7">
    <source>
        <dbReference type="SAM" id="MobiDB-lite"/>
    </source>
</evidence>
<dbReference type="OrthoDB" id="1306014at2759"/>
<evidence type="ECO:0000256" key="6">
    <source>
        <dbReference type="PROSITE-ProRule" id="PRU00027"/>
    </source>
</evidence>
<dbReference type="PANTHER" id="PTHR23215:SF0">
    <property type="entry name" value="BUB3-INTERACTING AND GLEBS MOTIF-CONTAINING PROTEIN ZNF207"/>
    <property type="match status" value="1"/>
</dbReference>
<sequence>MGRKKKKVEKPWCWYCNREFDDEKILIQHQKAKHFKCHICHKKLFSGPGLSIHCMQVHKETIDKIPGGLSGRDNVHIEIYGMQGVPLGASRGDEEPDDKRARMGDMAAPPLPFPPFPFPGLPPIPPGMPPFPPMPPVPPGMPPGMMPPVPPVPQRPMPPGFPAPPRGMPPIPPGYGPPPPMGRPPGFPPMRPMGVPPVMPESNRGRFDQEPAENYVGRGARTPPEETGNAQSYGGDYQDKSGYSDYNDQYGNGDRYRTDYAKQDYENAQSVSHQQQQPPTVQSAASVAASKLGSRTRIVHPDDHSLSLEERRAKLVVESRYH</sequence>
<feature type="region of interest" description="Disordered" evidence="7">
    <location>
        <begin position="161"/>
        <end position="305"/>
    </location>
</feature>
<organism evidence="9 10">
    <name type="scientific">Caenorhabditis bovis</name>
    <dbReference type="NCBI Taxonomy" id="2654633"/>
    <lineage>
        <taxon>Eukaryota</taxon>
        <taxon>Metazoa</taxon>
        <taxon>Ecdysozoa</taxon>
        <taxon>Nematoda</taxon>
        <taxon>Chromadorea</taxon>
        <taxon>Rhabditida</taxon>
        <taxon>Rhabditina</taxon>
        <taxon>Rhabditomorpha</taxon>
        <taxon>Rhabditoidea</taxon>
        <taxon>Rhabditidae</taxon>
        <taxon>Peloderinae</taxon>
        <taxon>Caenorhabditis</taxon>
    </lineage>
</organism>
<protein>
    <recommendedName>
        <fullName evidence="8">BED-type domain-containing protein</fullName>
    </recommendedName>
</protein>
<evidence type="ECO:0000259" key="8">
    <source>
        <dbReference type="PROSITE" id="PS50808"/>
    </source>
</evidence>
<dbReference type="EMBL" id="CADEPM010000009">
    <property type="protein sequence ID" value="CAB3409955.1"/>
    <property type="molecule type" value="Genomic_DNA"/>
</dbReference>
<dbReference type="PROSITE" id="PS50808">
    <property type="entry name" value="ZF_BED"/>
    <property type="match status" value="1"/>
</dbReference>
<keyword evidence="2" id="KW-0479">Metal-binding</keyword>
<evidence type="ECO:0000256" key="5">
    <source>
        <dbReference type="ARBA" id="ARBA00023242"/>
    </source>
</evidence>
<dbReference type="GO" id="GO:0008270">
    <property type="term" value="F:zinc ion binding"/>
    <property type="evidence" value="ECO:0007669"/>
    <property type="project" value="UniProtKB-KW"/>
</dbReference>
<proteinExistence type="predicted"/>
<dbReference type="GO" id="GO:0005634">
    <property type="term" value="C:nucleus"/>
    <property type="evidence" value="ECO:0007669"/>
    <property type="project" value="UniProtKB-SubCell"/>
</dbReference>
<dbReference type="SMART" id="SM00355">
    <property type="entry name" value="ZnF_C2H2"/>
    <property type="match status" value="2"/>
</dbReference>
<evidence type="ECO:0000313" key="9">
    <source>
        <dbReference type="EMBL" id="CAB3409955.1"/>
    </source>
</evidence>
<feature type="compositionally biased region" description="Pro residues" evidence="7">
    <location>
        <begin position="161"/>
        <end position="199"/>
    </location>
</feature>
<feature type="compositionally biased region" description="Polar residues" evidence="7">
    <location>
        <begin position="266"/>
        <end position="285"/>
    </location>
</feature>
<evidence type="ECO:0000313" key="10">
    <source>
        <dbReference type="Proteomes" id="UP000494206"/>
    </source>
</evidence>
<dbReference type="PROSITE" id="PS00028">
    <property type="entry name" value="ZINC_FINGER_C2H2_1"/>
    <property type="match status" value="2"/>
</dbReference>
<dbReference type="Proteomes" id="UP000494206">
    <property type="component" value="Unassembled WGS sequence"/>
</dbReference>
<dbReference type="CDD" id="cd20908">
    <property type="entry name" value="SUF4-like"/>
    <property type="match status" value="1"/>
</dbReference>
<keyword evidence="10" id="KW-1185">Reference proteome</keyword>
<feature type="domain" description="BED-type" evidence="8">
    <location>
        <begin position="6"/>
        <end position="65"/>
    </location>
</feature>
<dbReference type="GO" id="GO:0003677">
    <property type="term" value="F:DNA binding"/>
    <property type="evidence" value="ECO:0007669"/>
    <property type="project" value="InterPro"/>
</dbReference>
<evidence type="ECO:0000256" key="2">
    <source>
        <dbReference type="ARBA" id="ARBA00022723"/>
    </source>
</evidence>
<comment type="caution">
    <text evidence="9">The sequence shown here is derived from an EMBL/GenBank/DDBJ whole genome shotgun (WGS) entry which is preliminary data.</text>
</comment>